<accession>A0A7K6GP76</accession>
<evidence type="ECO:0000313" key="2">
    <source>
        <dbReference type="Proteomes" id="UP000564407"/>
    </source>
</evidence>
<evidence type="ECO:0000313" key="1">
    <source>
        <dbReference type="EMBL" id="NWV65047.1"/>
    </source>
</evidence>
<proteinExistence type="predicted"/>
<dbReference type="AlphaFoldDB" id="A0A7K6GP76"/>
<comment type="caution">
    <text evidence="1">The sequence shown here is derived from an EMBL/GenBank/DDBJ whole genome shotgun (WGS) entry which is preliminary data.</text>
</comment>
<dbReference type="EMBL" id="VZRP01011062">
    <property type="protein sequence ID" value="NWV65047.1"/>
    <property type="molecule type" value="Genomic_DNA"/>
</dbReference>
<dbReference type="Proteomes" id="UP000564407">
    <property type="component" value="Unassembled WGS sequence"/>
</dbReference>
<protein>
    <submittedName>
        <fullName evidence="1">ENR1 protein</fullName>
    </submittedName>
</protein>
<gene>
    <name evidence="1" type="primary">Erv31_1</name>
    <name evidence="1" type="ORF">MALELE_R14972</name>
</gene>
<feature type="non-terminal residue" evidence="1">
    <location>
        <position position="89"/>
    </location>
</feature>
<sequence>ALKNKVEFPRWGWNLFVDLGEQISWELNLTKCWVCGGPLMAEEWPWKGMSLSQVELLKWNQTEGQGTDRPEGWVLSSDTIGEECIWRIG</sequence>
<feature type="non-terminal residue" evidence="1">
    <location>
        <position position="1"/>
    </location>
</feature>
<organism evidence="1 2">
    <name type="scientific">Malurus elegans</name>
    <name type="common">Red-winged fairywren</name>
    <dbReference type="NCBI Taxonomy" id="720584"/>
    <lineage>
        <taxon>Eukaryota</taxon>
        <taxon>Metazoa</taxon>
        <taxon>Chordata</taxon>
        <taxon>Craniata</taxon>
        <taxon>Vertebrata</taxon>
        <taxon>Euteleostomi</taxon>
        <taxon>Archelosauria</taxon>
        <taxon>Archosauria</taxon>
        <taxon>Dinosauria</taxon>
        <taxon>Saurischia</taxon>
        <taxon>Theropoda</taxon>
        <taxon>Coelurosauria</taxon>
        <taxon>Aves</taxon>
        <taxon>Neognathae</taxon>
        <taxon>Neoaves</taxon>
        <taxon>Telluraves</taxon>
        <taxon>Australaves</taxon>
        <taxon>Passeriformes</taxon>
        <taxon>Meliphagoidea</taxon>
        <taxon>Maluridae</taxon>
        <taxon>Malurus</taxon>
    </lineage>
</organism>
<reference evidence="1 2" key="1">
    <citation type="submission" date="2019-09" db="EMBL/GenBank/DDBJ databases">
        <title>Bird 10,000 Genomes (B10K) Project - Family phase.</title>
        <authorList>
            <person name="Zhang G."/>
        </authorList>
    </citation>
    <scope>NUCLEOTIDE SEQUENCE [LARGE SCALE GENOMIC DNA]</scope>
    <source>
        <strain evidence="1">B10K-DU-029-44</strain>
        <tissue evidence="1">Heart</tissue>
    </source>
</reference>
<keyword evidence="2" id="KW-1185">Reference proteome</keyword>
<name>A0A7K6GP76_9PASS</name>